<organism evidence="1 2">
    <name type="scientific">Flagellimonas oceani</name>
    <dbReference type="NCBI Taxonomy" id="2698672"/>
    <lineage>
        <taxon>Bacteria</taxon>
        <taxon>Pseudomonadati</taxon>
        <taxon>Bacteroidota</taxon>
        <taxon>Flavobacteriia</taxon>
        <taxon>Flavobacteriales</taxon>
        <taxon>Flavobacteriaceae</taxon>
        <taxon>Flagellimonas</taxon>
    </lineage>
</organism>
<accession>A0A6G7J4Z7</accession>
<evidence type="ECO:0000313" key="2">
    <source>
        <dbReference type="Proteomes" id="UP000502928"/>
    </source>
</evidence>
<dbReference type="KEGG" id="mut:GVT53_15090"/>
<evidence type="ECO:0008006" key="3">
    <source>
        <dbReference type="Google" id="ProtNLM"/>
    </source>
</evidence>
<gene>
    <name evidence="1" type="ORF">GVT53_15090</name>
</gene>
<dbReference type="RefSeq" id="WP_166249326.1">
    <property type="nucleotide sequence ID" value="NZ_CP049616.1"/>
</dbReference>
<dbReference type="Gene3D" id="1.25.10.10">
    <property type="entry name" value="Leucine-rich Repeat Variant"/>
    <property type="match status" value="1"/>
</dbReference>
<keyword evidence="2" id="KW-1185">Reference proteome</keyword>
<dbReference type="Proteomes" id="UP000502928">
    <property type="component" value="Chromosome"/>
</dbReference>
<evidence type="ECO:0000313" key="1">
    <source>
        <dbReference type="EMBL" id="QII45943.1"/>
    </source>
</evidence>
<protein>
    <recommendedName>
        <fullName evidence="3">HEAT repeat domain-containing protein</fullName>
    </recommendedName>
</protein>
<dbReference type="InterPro" id="IPR016024">
    <property type="entry name" value="ARM-type_fold"/>
</dbReference>
<dbReference type="AlphaFoldDB" id="A0A6G7J4Z7"/>
<reference evidence="1 2" key="1">
    <citation type="submission" date="2020-02" db="EMBL/GenBank/DDBJ databases">
        <title>Complete genome of Muricauda sp. 501str8.</title>
        <authorList>
            <person name="Dong B."/>
            <person name="Zhu S."/>
            <person name="Yang J."/>
            <person name="Chen J."/>
        </authorList>
    </citation>
    <scope>NUCLEOTIDE SEQUENCE [LARGE SCALE GENOMIC DNA]</scope>
    <source>
        <strain evidence="1 2">501str8</strain>
    </source>
</reference>
<dbReference type="EMBL" id="CP049616">
    <property type="protein sequence ID" value="QII45943.1"/>
    <property type="molecule type" value="Genomic_DNA"/>
</dbReference>
<name>A0A6G7J4Z7_9FLAO</name>
<proteinExistence type="predicted"/>
<dbReference type="InterPro" id="IPR011989">
    <property type="entry name" value="ARM-like"/>
</dbReference>
<dbReference type="SUPFAM" id="SSF48371">
    <property type="entry name" value="ARM repeat"/>
    <property type="match status" value="1"/>
</dbReference>
<sequence>MGILKDIFGKPRTQKFSNDRPYFESLLQLGQISSIFEWIFNPDPKTSQDCAVAIHRLLTSQTAFKNKSLYHSLRHIYLKKKDLLKFCDFETDVQNSLFCVASMNGDGYVREEALTFLINSPTQKTFPFILFRLADWVPTIRQTAENGVRQLIQQQEPRFLIRHHKIIDWLLKVERADLQEIHKEVTEFIFSDRNIEQIIQSLKDYEEGDRYFIFRNLIARNKLDNQIFEKILTDNNYLIRLLAVRNTDLIERPEILKRLLNDRSQKIRHYAINKIPESQLDEFQTDLNNLLFDNSTAIRTTCRSLLSKLSKPNFAERYREEITSNPKPGSIIGLSEVGDKSDLGRLSKFLNSDSPKQRAAGLFAISNLDYTKARVQAFELLNDSSNTVKKTCLNIISKEKSFDDLSKLRSIYDKGTIETKRFALKIISKYGGWNIVGDFLKGINEADKKINQTAFAFLNGWYNYSIRLGTKQKESDKEYVMGIYKELNFERLEVPRDIKMITDEIPFIFGQK</sequence>